<name>A0A481YTW4_9VIRU</name>
<organism evidence="2">
    <name type="scientific">Marseillevirus LCMAC102</name>
    <dbReference type="NCBI Taxonomy" id="2506603"/>
    <lineage>
        <taxon>Viruses</taxon>
        <taxon>Varidnaviria</taxon>
        <taxon>Bamfordvirae</taxon>
        <taxon>Nucleocytoviricota</taxon>
        <taxon>Megaviricetes</taxon>
        <taxon>Pimascovirales</taxon>
        <taxon>Pimascovirales incertae sedis</taxon>
        <taxon>Marseilleviridae</taxon>
    </lineage>
</organism>
<proteinExistence type="predicted"/>
<sequence length="103" mass="11889">MSDFDFRKLFNSGPIAVDAGYPITIVELPRIKEAIDFYEQRTRLLKIVLNEGFDTLEEYAKFKIAEETVAKHKKKMEENDVKKAEETVAKHKEKTTPLPTEVS</sequence>
<feature type="compositionally biased region" description="Basic and acidic residues" evidence="1">
    <location>
        <begin position="74"/>
        <end position="90"/>
    </location>
</feature>
<accession>A0A481YTW4</accession>
<reference evidence="2" key="1">
    <citation type="journal article" date="2019" name="MBio">
        <title>Virus Genomes from Deep Sea Sediments Expand the Ocean Megavirome and Support Independent Origins of Viral Gigantism.</title>
        <authorList>
            <person name="Backstrom D."/>
            <person name="Yutin N."/>
            <person name="Jorgensen S.L."/>
            <person name="Dharamshi J."/>
            <person name="Homa F."/>
            <person name="Zaremba-Niedwiedzka K."/>
            <person name="Spang A."/>
            <person name="Wolf Y.I."/>
            <person name="Koonin E.V."/>
            <person name="Ettema T.J."/>
        </authorList>
    </citation>
    <scope>NUCLEOTIDE SEQUENCE</scope>
</reference>
<protein>
    <submittedName>
        <fullName evidence="2">Uncharacterized protein</fullName>
    </submittedName>
</protein>
<gene>
    <name evidence="2" type="ORF">LCMAC102_02750</name>
</gene>
<evidence type="ECO:0000313" key="2">
    <source>
        <dbReference type="EMBL" id="QBK86480.1"/>
    </source>
</evidence>
<dbReference type="EMBL" id="MK500334">
    <property type="protein sequence ID" value="QBK86480.1"/>
    <property type="molecule type" value="Genomic_DNA"/>
</dbReference>
<evidence type="ECO:0000256" key="1">
    <source>
        <dbReference type="SAM" id="MobiDB-lite"/>
    </source>
</evidence>
<feature type="region of interest" description="Disordered" evidence="1">
    <location>
        <begin position="74"/>
        <end position="103"/>
    </location>
</feature>